<feature type="compositionally biased region" description="Polar residues" evidence="1">
    <location>
        <begin position="361"/>
        <end position="371"/>
    </location>
</feature>
<gene>
    <name evidence="3" type="ORF">ARMSODRAFT_309194</name>
</gene>
<sequence>MAFASAPFDSVEDADVVLRSSDNVEFFVFKAFLCYASSFFKNLFSDSNPDEMKDSLPVAPVAETAKNFRTLLLFCYPGEPPPLESFLEVTELYDAVSKYCMDSVEKRMQKSLLKSPLILQEPVRLFAISVRYGWQEVCEAAAKNTLFHPPSDHPSIDELRLITGLDYRRLLDYHKRCGAAAEATVLHTSSSRRNMYWRGIPEPSSSWWSAGVCCPDARSNGCWVSVAPWKEYHVHRWLMQYFEDVAQRLKERPRGKTVTDDDIMNKLFSSISCAPCKATMGTEMRILTDRLSLEVEKVVSQVHLGTPLRSASLSFPFRSQLSWIYVRPQTCRPLSQFTGNMMHCIYGYSDSSNRTGKRSVSRNQPMFSAPY</sequence>
<dbReference type="PROSITE" id="PS50097">
    <property type="entry name" value="BTB"/>
    <property type="match status" value="1"/>
</dbReference>
<dbReference type="InterPro" id="IPR011333">
    <property type="entry name" value="SKP1/BTB/POZ_sf"/>
</dbReference>
<dbReference type="AlphaFoldDB" id="A0A2H3BN23"/>
<accession>A0A2H3BN23</accession>
<dbReference type="Pfam" id="PF00651">
    <property type="entry name" value="BTB"/>
    <property type="match status" value="1"/>
</dbReference>
<dbReference type="EMBL" id="KZ293436">
    <property type="protein sequence ID" value="PBK67438.1"/>
    <property type="molecule type" value="Genomic_DNA"/>
</dbReference>
<feature type="region of interest" description="Disordered" evidence="1">
    <location>
        <begin position="352"/>
        <end position="371"/>
    </location>
</feature>
<evidence type="ECO:0000313" key="3">
    <source>
        <dbReference type="EMBL" id="PBK67438.1"/>
    </source>
</evidence>
<dbReference type="Gene3D" id="3.30.710.10">
    <property type="entry name" value="Potassium Channel Kv1.1, Chain A"/>
    <property type="match status" value="1"/>
</dbReference>
<evidence type="ECO:0000259" key="2">
    <source>
        <dbReference type="PROSITE" id="PS50097"/>
    </source>
</evidence>
<feature type="domain" description="BTB" evidence="2">
    <location>
        <begin position="14"/>
        <end position="79"/>
    </location>
</feature>
<organism evidence="3 4">
    <name type="scientific">Armillaria solidipes</name>
    <dbReference type="NCBI Taxonomy" id="1076256"/>
    <lineage>
        <taxon>Eukaryota</taxon>
        <taxon>Fungi</taxon>
        <taxon>Dikarya</taxon>
        <taxon>Basidiomycota</taxon>
        <taxon>Agaricomycotina</taxon>
        <taxon>Agaricomycetes</taxon>
        <taxon>Agaricomycetidae</taxon>
        <taxon>Agaricales</taxon>
        <taxon>Marasmiineae</taxon>
        <taxon>Physalacriaceae</taxon>
        <taxon>Armillaria</taxon>
    </lineage>
</organism>
<dbReference type="SUPFAM" id="SSF54695">
    <property type="entry name" value="POZ domain"/>
    <property type="match status" value="1"/>
</dbReference>
<proteinExistence type="predicted"/>
<reference evidence="4" key="1">
    <citation type="journal article" date="2017" name="Nat. Ecol. Evol.">
        <title>Genome expansion and lineage-specific genetic innovations in the forest pathogenic fungi Armillaria.</title>
        <authorList>
            <person name="Sipos G."/>
            <person name="Prasanna A.N."/>
            <person name="Walter M.C."/>
            <person name="O'Connor E."/>
            <person name="Balint B."/>
            <person name="Krizsan K."/>
            <person name="Kiss B."/>
            <person name="Hess J."/>
            <person name="Varga T."/>
            <person name="Slot J."/>
            <person name="Riley R."/>
            <person name="Boka B."/>
            <person name="Rigling D."/>
            <person name="Barry K."/>
            <person name="Lee J."/>
            <person name="Mihaltcheva S."/>
            <person name="LaButti K."/>
            <person name="Lipzen A."/>
            <person name="Waldron R."/>
            <person name="Moloney N.M."/>
            <person name="Sperisen C."/>
            <person name="Kredics L."/>
            <person name="Vagvoelgyi C."/>
            <person name="Patrignani A."/>
            <person name="Fitzpatrick D."/>
            <person name="Nagy I."/>
            <person name="Doyle S."/>
            <person name="Anderson J.B."/>
            <person name="Grigoriev I.V."/>
            <person name="Gueldener U."/>
            <person name="Muensterkoetter M."/>
            <person name="Nagy L.G."/>
        </authorList>
    </citation>
    <scope>NUCLEOTIDE SEQUENCE [LARGE SCALE GENOMIC DNA]</scope>
    <source>
        <strain evidence="4">28-4</strain>
    </source>
</reference>
<keyword evidence="4" id="KW-1185">Reference proteome</keyword>
<dbReference type="InterPro" id="IPR000210">
    <property type="entry name" value="BTB/POZ_dom"/>
</dbReference>
<dbReference type="SMART" id="SM00225">
    <property type="entry name" value="BTB"/>
    <property type="match status" value="1"/>
</dbReference>
<dbReference type="Proteomes" id="UP000218334">
    <property type="component" value="Unassembled WGS sequence"/>
</dbReference>
<name>A0A2H3BN23_9AGAR</name>
<protein>
    <recommendedName>
        <fullName evidence="2">BTB domain-containing protein</fullName>
    </recommendedName>
</protein>
<evidence type="ECO:0000313" key="4">
    <source>
        <dbReference type="Proteomes" id="UP000218334"/>
    </source>
</evidence>
<evidence type="ECO:0000256" key="1">
    <source>
        <dbReference type="SAM" id="MobiDB-lite"/>
    </source>
</evidence>
<dbReference type="CDD" id="cd18186">
    <property type="entry name" value="BTB_POZ_ZBTB_KLHL-like"/>
    <property type="match status" value="1"/>
</dbReference>